<reference evidence="12" key="1">
    <citation type="submission" date="2019-03" db="EMBL/GenBank/DDBJ databases">
        <title>WGS assembly of Setaria viridis.</title>
        <authorList>
            <person name="Huang P."/>
            <person name="Jenkins J."/>
            <person name="Grimwood J."/>
            <person name="Barry K."/>
            <person name="Healey A."/>
            <person name="Mamidi S."/>
            <person name="Sreedasyam A."/>
            <person name="Shu S."/>
            <person name="Feldman M."/>
            <person name="Wu J."/>
            <person name="Yu Y."/>
            <person name="Chen C."/>
            <person name="Johnson J."/>
            <person name="Rokhsar D."/>
            <person name="Baxter I."/>
            <person name="Schmutz J."/>
            <person name="Brutnell T."/>
            <person name="Kellogg E."/>
        </authorList>
    </citation>
    <scope>NUCLEOTIDE SEQUENCE [LARGE SCALE GENOMIC DNA]</scope>
</reference>
<sequence length="1249" mass="142916">MADLVLGLAKMTVEGTVSMARAAMEDEEKLKKSVQRDLLVISDEFEMMHAFLEDAKDHVTDNVTRTLVRQVRKTALDVEDCIEAIIYLDNKPHWWHRMMLPWCMPPAAPVKDLDAAVANIEQLKARVEAMGHRNLRYNRIGDYCHKPAEHQHAVVTGAAKQSSQVDLIMLINGRNTNESRQMKGGAEEGKSHQGNSNDDEKEEEKDEIEEAMWGKIEVGNKKEDAGNESKVEQEVDDVQLKVISVLGTGGDLDMMFISKAYDDPETRKSFKCRAWVKLVHPLNPSEFIRSLLAQFHKNICPEKHKTFHQKEKEEDNTFDQKEKDNTVNFLELMVATDGALIQMFKAQIRKKYLVVLEDVSTMVDWETVRGYLPDNKNGSCVVVHTRLPGIAYSCVGHGYRVSELEKLSVDHSVQVLLNKKDVAGKSTCSKTEPYEEWEKKNPLFGREEDLRWLSWLTYKDARVVSVWGISGVGKSFLVQHFRRKVHEEEYQDRKFVWLDVSRPFDLRDLSRSLFSDLQSSSAPEGHMMPTIKDPIQWCHEFLQGQKKSKYFIVIDGLQSIEEWDSIRPAFEESSIGSSIKDNVVIIIVTNEENVANHCATDRNLVRNVKGLEVRYAVELFNRVVTKNKEYDWSHDREEIKHRNEQTRDILVQKCGGLPKVICAVAESWRMVRDIEVKDNLVSKLEANAPVTTQSLEGTFSWLLSYFRSCPDYLKPCIFYLTIFPVNHTIRRTRLVRRWIAEGYSRDNKENTAEENGESSFSKIVNLSMIQAPRTKVDYMRMSRCQVNGFLREYIVSRLMEENLVFELEGHCRKNIQRTGRHLAIDNSWDRDRNVFESIDLSLLRSLTVFGKWETFIISDRMRLLRVLDLEDVSSGVTNGDVEKMVKLLPRLKFLSLRGCREISHLPDSLGDLKQLQTLDIRETCVIKLPKSIIKLEKLQYIRAGTAKHHQASEAAENPSVAAAAAPMSRPSATLGSKLTIHRRHGSHSGVKVPRGIGKLSSLHTLGVVNIHASGEDAILEELKNLTQLHKLGVSGINRKNSEKFFSDISRLVHLESLSLKMQANQDNEAAGLMADISSPLEKLRSLKLYGLVDRLPSWIMQMCLQLPRLEKVDLQMKTLPQQELDFILTLRYLRSLRLRLAEFQGGELRLGWSIAQSSNSWIIDFLEIACNSRLQAVKFGSKIDIEILKIRCSSVSSSLQFYGLQSLEYLKEVWLSGSYDQTFKKHLEKELEENENKPILKLEEPSSST</sequence>
<accession>A0A4U6TH71</accession>
<evidence type="ECO:0000259" key="8">
    <source>
        <dbReference type="Pfam" id="PF00931"/>
    </source>
</evidence>
<dbReference type="EMBL" id="CM016559">
    <property type="protein sequence ID" value="TKW01678.1"/>
    <property type="molecule type" value="Genomic_DNA"/>
</dbReference>
<dbReference type="InterPro" id="IPR044974">
    <property type="entry name" value="Disease_R_plants"/>
</dbReference>
<dbReference type="Gramene" id="TKW01678">
    <property type="protein sequence ID" value="TKW01678"/>
    <property type="gene ID" value="SEVIR_8G195100v2"/>
</dbReference>
<evidence type="ECO:0000256" key="2">
    <source>
        <dbReference type="ARBA" id="ARBA00022614"/>
    </source>
</evidence>
<feature type="compositionally biased region" description="Acidic residues" evidence="7">
    <location>
        <begin position="197"/>
        <end position="208"/>
    </location>
</feature>
<evidence type="ECO:0000259" key="9">
    <source>
        <dbReference type="Pfam" id="PF18052"/>
    </source>
</evidence>
<dbReference type="SUPFAM" id="SSF52540">
    <property type="entry name" value="P-loop containing nucleoside triphosphate hydrolases"/>
    <property type="match status" value="2"/>
</dbReference>
<dbReference type="Pfam" id="PF23559">
    <property type="entry name" value="WHD_DRP"/>
    <property type="match status" value="1"/>
</dbReference>
<evidence type="ECO:0000256" key="4">
    <source>
        <dbReference type="ARBA" id="ARBA00022741"/>
    </source>
</evidence>
<dbReference type="Gene3D" id="1.20.5.4130">
    <property type="match status" value="1"/>
</dbReference>
<dbReference type="GO" id="GO:0043531">
    <property type="term" value="F:ADP binding"/>
    <property type="evidence" value="ECO:0007669"/>
    <property type="project" value="InterPro"/>
</dbReference>
<dbReference type="InterPro" id="IPR041118">
    <property type="entry name" value="Rx_N"/>
</dbReference>
<feature type="region of interest" description="Disordered" evidence="7">
    <location>
        <begin position="176"/>
        <end position="208"/>
    </location>
</feature>
<comment type="similarity">
    <text evidence="1">Belongs to the disease resistance NB-LRR family.</text>
</comment>
<dbReference type="InterPro" id="IPR027417">
    <property type="entry name" value="P-loop_NTPase"/>
</dbReference>
<evidence type="ECO:0000256" key="3">
    <source>
        <dbReference type="ARBA" id="ARBA00022737"/>
    </source>
</evidence>
<dbReference type="Pfam" id="PF00931">
    <property type="entry name" value="NB-ARC"/>
    <property type="match status" value="2"/>
</dbReference>
<dbReference type="InterPro" id="IPR002182">
    <property type="entry name" value="NB-ARC"/>
</dbReference>
<feature type="domain" description="Disease resistance N-terminal" evidence="9">
    <location>
        <begin position="17"/>
        <end position="94"/>
    </location>
</feature>
<dbReference type="Proteomes" id="UP000298652">
    <property type="component" value="Chromosome 8"/>
</dbReference>
<feature type="domain" description="Disease resistance protein winged helix" evidence="10">
    <location>
        <begin position="722"/>
        <end position="790"/>
    </location>
</feature>
<dbReference type="GO" id="GO:0098542">
    <property type="term" value="P:defense response to other organism"/>
    <property type="evidence" value="ECO:0007669"/>
    <property type="project" value="TreeGrafter"/>
</dbReference>
<dbReference type="PRINTS" id="PR00364">
    <property type="entry name" value="DISEASERSIST"/>
</dbReference>
<evidence type="ECO:0000256" key="5">
    <source>
        <dbReference type="ARBA" id="ARBA00022821"/>
    </source>
</evidence>
<feature type="domain" description="Disease resistance R13L4/SHOC-2-like LRR" evidence="11">
    <location>
        <begin position="843"/>
        <end position="945"/>
    </location>
</feature>
<keyword evidence="6" id="KW-0175">Coiled coil</keyword>
<name>A0A4U6TH71_SETVI</name>
<evidence type="ECO:0000256" key="7">
    <source>
        <dbReference type="SAM" id="MobiDB-lite"/>
    </source>
</evidence>
<protein>
    <recommendedName>
        <fullName evidence="14">NB-ARC domain-containing protein</fullName>
    </recommendedName>
</protein>
<dbReference type="PANTHER" id="PTHR23155">
    <property type="entry name" value="DISEASE RESISTANCE PROTEIN RP"/>
    <property type="match status" value="1"/>
</dbReference>
<dbReference type="Gene3D" id="3.40.50.300">
    <property type="entry name" value="P-loop containing nucleotide triphosphate hydrolases"/>
    <property type="match status" value="2"/>
</dbReference>
<keyword evidence="5" id="KW-0611">Plant defense</keyword>
<dbReference type="Pfam" id="PF18052">
    <property type="entry name" value="Rx_N"/>
    <property type="match status" value="1"/>
</dbReference>
<keyword evidence="4" id="KW-0547">Nucleotide-binding</keyword>
<gene>
    <name evidence="12" type="ORF">SEVIR_8G195100v2</name>
</gene>
<dbReference type="CDD" id="cd14798">
    <property type="entry name" value="RX-CC_like"/>
    <property type="match status" value="1"/>
</dbReference>
<evidence type="ECO:0000256" key="1">
    <source>
        <dbReference type="ARBA" id="ARBA00008894"/>
    </source>
</evidence>
<evidence type="ECO:0008006" key="14">
    <source>
        <dbReference type="Google" id="ProtNLM"/>
    </source>
</evidence>
<dbReference type="InterPro" id="IPR055414">
    <property type="entry name" value="LRR_R13L4/SHOC2-like"/>
</dbReference>
<feature type="domain" description="NB-ARC" evidence="8">
    <location>
        <begin position="455"/>
        <end position="628"/>
    </location>
</feature>
<dbReference type="InterPro" id="IPR032675">
    <property type="entry name" value="LRR_dom_sf"/>
</dbReference>
<dbReference type="SUPFAM" id="SSF52047">
    <property type="entry name" value="RNI-like"/>
    <property type="match status" value="1"/>
</dbReference>
<keyword evidence="2" id="KW-0433">Leucine-rich repeat</keyword>
<organism evidence="12 13">
    <name type="scientific">Setaria viridis</name>
    <name type="common">Green bristlegrass</name>
    <name type="synonym">Setaria italica subsp. viridis</name>
    <dbReference type="NCBI Taxonomy" id="4556"/>
    <lineage>
        <taxon>Eukaryota</taxon>
        <taxon>Viridiplantae</taxon>
        <taxon>Streptophyta</taxon>
        <taxon>Embryophyta</taxon>
        <taxon>Tracheophyta</taxon>
        <taxon>Spermatophyta</taxon>
        <taxon>Magnoliopsida</taxon>
        <taxon>Liliopsida</taxon>
        <taxon>Poales</taxon>
        <taxon>Poaceae</taxon>
        <taxon>PACMAD clade</taxon>
        <taxon>Panicoideae</taxon>
        <taxon>Panicodae</taxon>
        <taxon>Paniceae</taxon>
        <taxon>Cenchrinae</taxon>
        <taxon>Setaria</taxon>
    </lineage>
</organism>
<dbReference type="Gene3D" id="3.80.10.10">
    <property type="entry name" value="Ribonuclease Inhibitor"/>
    <property type="match status" value="1"/>
</dbReference>
<evidence type="ECO:0000259" key="10">
    <source>
        <dbReference type="Pfam" id="PF23559"/>
    </source>
</evidence>
<dbReference type="OMA" id="PSCFGRD"/>
<dbReference type="InterPro" id="IPR058922">
    <property type="entry name" value="WHD_DRP"/>
</dbReference>
<keyword evidence="3" id="KW-0677">Repeat</keyword>
<keyword evidence="13" id="KW-1185">Reference proteome</keyword>
<proteinExistence type="inferred from homology"/>
<dbReference type="PANTHER" id="PTHR23155:SF1135">
    <property type="entry name" value="OS08G0246300 PROTEIN"/>
    <property type="match status" value="1"/>
</dbReference>
<dbReference type="InterPro" id="IPR038005">
    <property type="entry name" value="RX-like_CC"/>
</dbReference>
<feature type="domain" description="NB-ARC" evidence="8">
    <location>
        <begin position="236"/>
        <end position="419"/>
    </location>
</feature>
<evidence type="ECO:0000313" key="12">
    <source>
        <dbReference type="EMBL" id="TKW01678.1"/>
    </source>
</evidence>
<evidence type="ECO:0000313" key="13">
    <source>
        <dbReference type="Proteomes" id="UP000298652"/>
    </source>
</evidence>
<dbReference type="Pfam" id="PF23598">
    <property type="entry name" value="LRR_14"/>
    <property type="match status" value="2"/>
</dbReference>
<evidence type="ECO:0000256" key="6">
    <source>
        <dbReference type="ARBA" id="ARBA00023054"/>
    </source>
</evidence>
<dbReference type="AlphaFoldDB" id="A0A4U6TH71"/>
<feature type="domain" description="Disease resistance R13L4/SHOC-2-like LRR" evidence="11">
    <location>
        <begin position="988"/>
        <end position="1236"/>
    </location>
</feature>
<evidence type="ECO:0000259" key="11">
    <source>
        <dbReference type="Pfam" id="PF23598"/>
    </source>
</evidence>